<dbReference type="CDD" id="cd16906">
    <property type="entry name" value="YEATS_AF-9_like"/>
    <property type="match status" value="1"/>
</dbReference>
<dbReference type="Pfam" id="PF03366">
    <property type="entry name" value="YEATS"/>
    <property type="match status" value="1"/>
</dbReference>
<dbReference type="InterPro" id="IPR052790">
    <property type="entry name" value="YEATS_domain"/>
</dbReference>
<dbReference type="Gene3D" id="1.20.1270.290">
    <property type="match status" value="1"/>
</dbReference>
<feature type="compositionally biased region" description="Basic and acidic residues" evidence="3">
    <location>
        <begin position="420"/>
        <end position="441"/>
    </location>
</feature>
<sequence length="698" mass="79285">MAVRINLELGHEASIRNKRTQEGFTHDWEVFVRGFDGADIQCYVEKVVFYLHETFNKPKRVFKEPPYSIKESGYAGFLLPIEIYLKNKEEPKKIKYSYDLTLQPSGPAIYKVQMEKHVFTNPTDDFKHKLLKGGGTIVNSNNSMDMNDVKMNSDDKNQLVNKPKLGGSDMQKKYKTKSDEEKTNFHSLFGTPIKKSSKISPDPAKVPTKDSSKLSSSSSKDRGSGDKDKMKNKSPIKDKDKERDRDRAKDKESSSERKNKDKSKDRNKERDRSKEKSSSKRPRSSSPKRLPSPKRPASPKVQSPSLPKHEDKQRSSESIGKPKDDIKTEKKYKKDKYSDKYKDSGKEHKKESSKVMSGDVKEGATMLTSIQKELSPMPLKMKEKPKELVKDIVSKETDSMKSKDKADEKKEKHKHKKKDKDKDKDKREKSKEDRHKSEKSKGNNSLNNVHNNKYDATKETETKTMVSPMPEAQLPPLLVSPPAPAPIIASATSKSLKQPLFSENENSNSSLSSKEETAAAYGSSPAVPAPPKTESLFDSLPKDQLMSDKSKPKKDKSRKKDKKSDKEDKKRKRKLQIEDDDEPDAKHFKPSATVVNSISAVVGNVDSDGDQVMAEAHASTDLDKENQENPEDYMRILRELQHKIMTLQDNAELQRVVQLIAETGRYEVSARTFDFDLCLLERSTVRRLQEFFSLSSSS</sequence>
<protein>
    <submittedName>
        <fullName evidence="6">Protein AF-9</fullName>
    </submittedName>
</protein>
<dbReference type="PANTHER" id="PTHR47827:SF3">
    <property type="entry name" value="AF-9 ANC1 HOMOLOGY DOMAIN-CONTAINING PROTEIN"/>
    <property type="match status" value="1"/>
</dbReference>
<feature type="domain" description="YEATS" evidence="4">
    <location>
        <begin position="1"/>
        <end position="133"/>
    </location>
</feature>
<dbReference type="GeneID" id="108569778"/>
<evidence type="ECO:0000256" key="1">
    <source>
        <dbReference type="ARBA" id="ARBA00023242"/>
    </source>
</evidence>
<evidence type="ECO:0000259" key="4">
    <source>
        <dbReference type="PROSITE" id="PS51037"/>
    </source>
</evidence>
<feature type="compositionally biased region" description="Basic and acidic residues" evidence="3">
    <location>
        <begin position="170"/>
        <end position="184"/>
    </location>
</feature>
<feature type="region of interest" description="Disordered" evidence="3">
    <location>
        <begin position="137"/>
        <end position="588"/>
    </location>
</feature>
<evidence type="ECO:0000256" key="2">
    <source>
        <dbReference type="PROSITE-ProRule" id="PRU00376"/>
    </source>
</evidence>
<feature type="compositionally biased region" description="Basic residues" evidence="3">
    <location>
        <begin position="551"/>
        <end position="561"/>
    </location>
</feature>
<dbReference type="Pfam" id="PF17793">
    <property type="entry name" value="AHD"/>
    <property type="match status" value="1"/>
</dbReference>
<keyword evidence="5" id="KW-1185">Reference proteome</keyword>
<accession>A0ABM1NJF3</accession>
<dbReference type="PANTHER" id="PTHR47827">
    <property type="entry name" value="AHD DOMAIN-CONTAINING PROTEIN"/>
    <property type="match status" value="1"/>
</dbReference>
<reference evidence="6" key="1">
    <citation type="submission" date="2025-08" db="UniProtKB">
        <authorList>
            <consortium name="RefSeq"/>
        </authorList>
    </citation>
    <scope>IDENTIFICATION</scope>
    <source>
        <tissue evidence="6">Whole Larva</tissue>
    </source>
</reference>
<feature type="compositionally biased region" description="Basic and acidic residues" evidence="3">
    <location>
        <begin position="380"/>
        <end position="410"/>
    </location>
</feature>
<dbReference type="InterPro" id="IPR055129">
    <property type="entry name" value="YEATS_dom"/>
</dbReference>
<gene>
    <name evidence="6" type="primary">LOC108569778</name>
</gene>
<evidence type="ECO:0000256" key="3">
    <source>
        <dbReference type="SAM" id="MobiDB-lite"/>
    </source>
</evidence>
<feature type="compositionally biased region" description="Basic and acidic residues" evidence="3">
    <location>
        <begin position="307"/>
        <end position="329"/>
    </location>
</feature>
<dbReference type="PROSITE" id="PS51037">
    <property type="entry name" value="YEATS"/>
    <property type="match status" value="1"/>
</dbReference>
<dbReference type="InterPro" id="IPR038704">
    <property type="entry name" value="YEAST_sf"/>
</dbReference>
<feature type="compositionally biased region" description="Basic and acidic residues" evidence="3">
    <location>
        <begin position="147"/>
        <end position="157"/>
    </location>
</feature>
<proteinExistence type="predicted"/>
<evidence type="ECO:0000313" key="5">
    <source>
        <dbReference type="Proteomes" id="UP000695000"/>
    </source>
</evidence>
<dbReference type="InterPro" id="IPR040930">
    <property type="entry name" value="AF-9_AHD"/>
</dbReference>
<feature type="compositionally biased region" description="Low complexity" evidence="3">
    <location>
        <begin position="502"/>
        <end position="512"/>
    </location>
</feature>
<evidence type="ECO:0000313" key="6">
    <source>
        <dbReference type="RefSeq" id="XP_017786953.1"/>
    </source>
</evidence>
<feature type="compositionally biased region" description="Basic and acidic residues" evidence="3">
    <location>
        <begin position="219"/>
        <end position="278"/>
    </location>
</feature>
<dbReference type="RefSeq" id="XP_017786953.1">
    <property type="nucleotide sequence ID" value="XM_017931464.1"/>
</dbReference>
<dbReference type="Gene3D" id="2.60.40.1970">
    <property type="entry name" value="YEATS domain"/>
    <property type="match status" value="1"/>
</dbReference>
<name>A0ABM1NJF3_NICVS</name>
<keyword evidence="1 2" id="KW-0539">Nucleus</keyword>
<dbReference type="Proteomes" id="UP000695000">
    <property type="component" value="Unplaced"/>
</dbReference>
<feature type="compositionally biased region" description="Basic and acidic residues" evidence="3">
    <location>
        <begin position="335"/>
        <end position="353"/>
    </location>
</feature>
<organism evidence="5 6">
    <name type="scientific">Nicrophorus vespilloides</name>
    <name type="common">Boreal carrion beetle</name>
    <dbReference type="NCBI Taxonomy" id="110193"/>
    <lineage>
        <taxon>Eukaryota</taxon>
        <taxon>Metazoa</taxon>
        <taxon>Ecdysozoa</taxon>
        <taxon>Arthropoda</taxon>
        <taxon>Hexapoda</taxon>
        <taxon>Insecta</taxon>
        <taxon>Pterygota</taxon>
        <taxon>Neoptera</taxon>
        <taxon>Endopterygota</taxon>
        <taxon>Coleoptera</taxon>
        <taxon>Polyphaga</taxon>
        <taxon>Staphyliniformia</taxon>
        <taxon>Silphidae</taxon>
        <taxon>Nicrophorinae</taxon>
        <taxon>Nicrophorus</taxon>
    </lineage>
</organism>
<feature type="compositionally biased region" description="Basic and acidic residues" evidence="3">
    <location>
        <begin position="452"/>
        <end position="462"/>
    </location>
</feature>
<comment type="subcellular location">
    <subcellularLocation>
        <location evidence="2">Nucleus</location>
    </subcellularLocation>
</comment>
<feature type="compositionally biased region" description="Polar residues" evidence="3">
    <location>
        <begin position="442"/>
        <end position="451"/>
    </location>
</feature>